<dbReference type="Proteomes" id="UP000676169">
    <property type="component" value="Chromosome"/>
</dbReference>
<proteinExistence type="predicted"/>
<evidence type="ECO:0000256" key="1">
    <source>
        <dbReference type="SAM" id="SignalP"/>
    </source>
</evidence>
<feature type="signal peptide" evidence="1">
    <location>
        <begin position="1"/>
        <end position="17"/>
    </location>
</feature>
<dbReference type="EMBL" id="CP073100">
    <property type="protein sequence ID" value="QUE50408.1"/>
    <property type="molecule type" value="Genomic_DNA"/>
</dbReference>
<keyword evidence="1" id="KW-0732">Signal</keyword>
<feature type="chain" id="PRO_5037953225" evidence="1">
    <location>
        <begin position="18"/>
        <end position="311"/>
    </location>
</feature>
<accession>A0A975G7U2</accession>
<protein>
    <submittedName>
        <fullName evidence="2">PmoA family protein</fullName>
    </submittedName>
</protein>
<sequence length="311" mass="34711">MKILLPLFFAAVLPASAAFRTEAGNGSLKVFDGDKLVTEYRTDARTPYLAPLLSPGGATLSRHWPMEKDVAPGEERDHPHHRSFWLSYGDVDGFDFWAWTSKKGEPKIVHKGFSGVKADERSATFTVDLVWTADGTDRLTEKRTYTIRKAEAETTEIELATVMESAGAETLFGDTKEGFCGLRVDRTLRLKGETAKGHIADSEGRTDQDCWGKRSNWVAFTGPDEKGEPAVIAMMDHPSNFRHPSWWHARDYGLLAANPFGIHDFEGKKDKTLGQHVLKKGDKLAFRYLVVLHHGTADSAKLADRWSTFSK</sequence>
<dbReference type="AlphaFoldDB" id="A0A975G7U2"/>
<gene>
    <name evidence="2" type="ORF">KBB96_16255</name>
</gene>
<evidence type="ECO:0000313" key="2">
    <source>
        <dbReference type="EMBL" id="QUE50408.1"/>
    </source>
</evidence>
<evidence type="ECO:0000313" key="3">
    <source>
        <dbReference type="Proteomes" id="UP000676169"/>
    </source>
</evidence>
<organism evidence="2 3">
    <name type="scientific">Luteolibacter ambystomatis</name>
    <dbReference type="NCBI Taxonomy" id="2824561"/>
    <lineage>
        <taxon>Bacteria</taxon>
        <taxon>Pseudomonadati</taxon>
        <taxon>Verrucomicrobiota</taxon>
        <taxon>Verrucomicrobiia</taxon>
        <taxon>Verrucomicrobiales</taxon>
        <taxon>Verrucomicrobiaceae</taxon>
        <taxon>Luteolibacter</taxon>
    </lineage>
</organism>
<dbReference type="KEGG" id="lamb:KBB96_16255"/>
<dbReference type="RefSeq" id="WP_211630548.1">
    <property type="nucleotide sequence ID" value="NZ_CP073100.1"/>
</dbReference>
<dbReference type="Pfam" id="PF14100">
    <property type="entry name" value="DUF6807"/>
    <property type="match status" value="1"/>
</dbReference>
<reference evidence="2" key="1">
    <citation type="submission" date="2021-04" db="EMBL/GenBank/DDBJ databases">
        <title>Luteolibacter sp. 32A isolated from the skin of an Anderson's salamander (Ambystoma andersonii).</title>
        <authorList>
            <person name="Spergser J."/>
            <person name="Busse H.-J."/>
        </authorList>
    </citation>
    <scope>NUCLEOTIDE SEQUENCE</scope>
    <source>
        <strain evidence="2">32A</strain>
    </source>
</reference>
<dbReference type="InterPro" id="IPR029475">
    <property type="entry name" value="DUF6807"/>
</dbReference>
<name>A0A975G7U2_9BACT</name>
<keyword evidence="3" id="KW-1185">Reference proteome</keyword>